<reference evidence="1" key="2">
    <citation type="submission" date="2025-09" db="UniProtKB">
        <authorList>
            <consortium name="Ensembl"/>
        </authorList>
    </citation>
    <scope>IDENTIFICATION</scope>
</reference>
<dbReference type="InterPro" id="IPR015943">
    <property type="entry name" value="WD40/YVTN_repeat-like_dom_sf"/>
</dbReference>
<sequence>HPARCQFGRDPTCRAWDKVQTRMENLFCDIFCVRKTRIGVYRCTTYRGCDPLRAGRELGRQHTAWASHSNPTTTCAVDGAWKPILVLLHISWADSCVKGSPVQNKFALSSRFPIISVCYFEEEND</sequence>
<evidence type="ECO:0000313" key="2">
    <source>
        <dbReference type="Proteomes" id="UP000694423"/>
    </source>
</evidence>
<dbReference type="AlphaFoldDB" id="A0A8C4K2L0"/>
<organism evidence="1 2">
    <name type="scientific">Dromaius novaehollandiae</name>
    <name type="common">Emu</name>
    <dbReference type="NCBI Taxonomy" id="8790"/>
    <lineage>
        <taxon>Eukaryota</taxon>
        <taxon>Metazoa</taxon>
        <taxon>Chordata</taxon>
        <taxon>Craniata</taxon>
        <taxon>Vertebrata</taxon>
        <taxon>Euteleostomi</taxon>
        <taxon>Archelosauria</taxon>
        <taxon>Archosauria</taxon>
        <taxon>Dinosauria</taxon>
        <taxon>Saurischia</taxon>
        <taxon>Theropoda</taxon>
        <taxon>Coelurosauria</taxon>
        <taxon>Aves</taxon>
        <taxon>Palaeognathae</taxon>
        <taxon>Casuariiformes</taxon>
        <taxon>Dromaiidae</taxon>
        <taxon>Dromaius</taxon>
    </lineage>
</organism>
<proteinExistence type="predicted"/>
<dbReference type="Ensembl" id="ENSDNVT00000021841.1">
    <property type="protein sequence ID" value="ENSDNVP00000018159.1"/>
    <property type="gene ID" value="ENSDNVG00000012697.1"/>
</dbReference>
<accession>A0A8C4K2L0</accession>
<keyword evidence="2" id="KW-1185">Reference proteome</keyword>
<name>A0A8C4K2L0_DRONO</name>
<dbReference type="Proteomes" id="UP000694423">
    <property type="component" value="Unplaced"/>
</dbReference>
<reference evidence="1" key="1">
    <citation type="submission" date="2025-08" db="UniProtKB">
        <authorList>
            <consortium name="Ensembl"/>
        </authorList>
    </citation>
    <scope>IDENTIFICATION</scope>
</reference>
<protein>
    <submittedName>
        <fullName evidence="1">Uncharacterized protein</fullName>
    </submittedName>
</protein>
<dbReference type="Gene3D" id="2.130.10.10">
    <property type="entry name" value="YVTN repeat-like/Quinoprotein amine dehydrogenase"/>
    <property type="match status" value="1"/>
</dbReference>
<evidence type="ECO:0000313" key="1">
    <source>
        <dbReference type="Ensembl" id="ENSDNVP00000018159.1"/>
    </source>
</evidence>